<dbReference type="InterPro" id="IPR036259">
    <property type="entry name" value="MFS_trans_sf"/>
</dbReference>
<dbReference type="SMR" id="A0A4P7N1U9"/>
<dbReference type="GO" id="GO:0022857">
    <property type="term" value="F:transmembrane transporter activity"/>
    <property type="evidence" value="ECO:0007669"/>
    <property type="project" value="InterPro"/>
</dbReference>
<dbReference type="SUPFAM" id="SSF103473">
    <property type="entry name" value="MFS general substrate transporter"/>
    <property type="match status" value="1"/>
</dbReference>
<evidence type="ECO:0000256" key="4">
    <source>
        <dbReference type="SAM" id="Phobius"/>
    </source>
</evidence>
<feature type="transmembrane region" description="Helical" evidence="4">
    <location>
        <begin position="401"/>
        <end position="422"/>
    </location>
</feature>
<feature type="region of interest" description="Disordered" evidence="3">
    <location>
        <begin position="1"/>
        <end position="48"/>
    </location>
</feature>
<feature type="transmembrane region" description="Helical" evidence="4">
    <location>
        <begin position="434"/>
        <end position="455"/>
    </location>
</feature>
<keyword evidence="4" id="KW-1133">Transmembrane helix</keyword>
<sequence>MNTLAEGEKGAPDTDRTVNKYKAGARGSSDITTTDRPSSAAGPFSGSESTESALEATAGADSIPDGGVTAWLQVLGSWIILAETWGLVNAFGVYQTYYETNMLSSISSSSISWIGSVQGALLMMVSFVSGPLYDAGYFRHLIFVGLGLVVLGQFLTSLCSVYWQVLLAQGVMTGIGMGLSFLPSAAILAQYFRRRRALVLGISSTGSPLVGITLPIIFSRLEPRIGFAWTTRTIAFILLALSAIPLACMHTRLPPSEGAPRRIIDPTALREASFLTTVCGSFFVFLTLYVPFFYLQLYAETHGLASPDISPYVVTVLNAGSIVGRVVPNHLADRAGSVNMLLVCGVCTLVVLAGWFGIQNFAGLIVFALLYGGFSGGIVSLMPSVIISLTPDPGRVGARLGMNFLTTGVALLIGTPVAGAVVNGFGRSQWLGVIGYSTAGMLVGVSLHGTSRLLLWRTKGQVKA</sequence>
<dbReference type="AlphaFoldDB" id="A0A4P7N1U9"/>
<dbReference type="OMA" id="LICFGMF"/>
<feature type="transmembrane region" description="Helical" evidence="4">
    <location>
        <begin position="141"/>
        <end position="165"/>
    </location>
</feature>
<dbReference type="PANTHER" id="PTHR11360">
    <property type="entry name" value="MONOCARBOXYLATE TRANSPORTER"/>
    <property type="match status" value="1"/>
</dbReference>
<reference evidence="5 6" key="1">
    <citation type="journal article" date="2019" name="Mol. Biol. Evol.">
        <title>Blast fungal genomes show frequent chromosomal changes, gene gains and losses, and effector gene turnover.</title>
        <authorList>
            <person name="Gomez Luciano L.B."/>
            <person name="Jason Tsai I."/>
            <person name="Chuma I."/>
            <person name="Tosa Y."/>
            <person name="Chen Y.H."/>
            <person name="Li J.Y."/>
            <person name="Li M.Y."/>
            <person name="Jade Lu M.Y."/>
            <person name="Nakayashiki H."/>
            <person name="Li W.H."/>
        </authorList>
    </citation>
    <scope>NUCLEOTIDE SEQUENCE [LARGE SCALE GENOMIC DNA]</scope>
    <source>
        <strain evidence="5">MZ5-1-6</strain>
    </source>
</reference>
<dbReference type="InterPro" id="IPR011701">
    <property type="entry name" value="MFS"/>
</dbReference>
<evidence type="ECO:0000256" key="3">
    <source>
        <dbReference type="SAM" id="MobiDB-lite"/>
    </source>
</evidence>
<protein>
    <submittedName>
        <fullName evidence="5">Uncharacterized protein</fullName>
    </submittedName>
</protein>
<feature type="transmembrane region" description="Helical" evidence="4">
    <location>
        <begin position="339"/>
        <end position="358"/>
    </location>
</feature>
<evidence type="ECO:0000313" key="6">
    <source>
        <dbReference type="Proteomes" id="UP000294847"/>
    </source>
</evidence>
<accession>A0A4P7N1U9</accession>
<dbReference type="Proteomes" id="UP000294847">
    <property type="component" value="Chromosome 2"/>
</dbReference>
<feature type="transmembrane region" description="Helical" evidence="4">
    <location>
        <begin position="111"/>
        <end position="129"/>
    </location>
</feature>
<proteinExistence type="inferred from homology"/>
<feature type="transmembrane region" description="Helical" evidence="4">
    <location>
        <begin position="171"/>
        <end position="191"/>
    </location>
</feature>
<feature type="transmembrane region" description="Helical" evidence="4">
    <location>
        <begin position="364"/>
        <end position="389"/>
    </location>
</feature>
<dbReference type="PANTHER" id="PTHR11360:SF234">
    <property type="entry name" value="MFS-TYPE TRANSPORTER DBAD-RELATED"/>
    <property type="match status" value="1"/>
</dbReference>
<feature type="transmembrane region" description="Helical" evidence="4">
    <location>
        <begin position="274"/>
        <end position="297"/>
    </location>
</feature>
<dbReference type="EMBL" id="CP034205">
    <property type="protein sequence ID" value="QBZ56387.1"/>
    <property type="molecule type" value="Genomic_DNA"/>
</dbReference>
<dbReference type="GO" id="GO:0016020">
    <property type="term" value="C:membrane"/>
    <property type="evidence" value="ECO:0007669"/>
    <property type="project" value="UniProtKB-SubCell"/>
</dbReference>
<dbReference type="PROSITE" id="PS50850">
    <property type="entry name" value="MFS"/>
    <property type="match status" value="1"/>
</dbReference>
<comment type="similarity">
    <text evidence="2">Belongs to the major facilitator superfamily. Monocarboxylate porter (TC 2.A.1.13) family.</text>
</comment>
<dbReference type="InterPro" id="IPR050327">
    <property type="entry name" value="Proton-linked_MCT"/>
</dbReference>
<evidence type="ECO:0000256" key="2">
    <source>
        <dbReference type="ARBA" id="ARBA00006727"/>
    </source>
</evidence>
<dbReference type="Pfam" id="PF07690">
    <property type="entry name" value="MFS_1"/>
    <property type="match status" value="1"/>
</dbReference>
<evidence type="ECO:0000256" key="1">
    <source>
        <dbReference type="ARBA" id="ARBA00004141"/>
    </source>
</evidence>
<name>A0A4P7N1U9_PYROR</name>
<comment type="subcellular location">
    <subcellularLocation>
        <location evidence="1">Membrane</location>
        <topology evidence="1">Multi-pass membrane protein</topology>
    </subcellularLocation>
</comment>
<organism evidence="5 6">
    <name type="scientific">Pyricularia oryzae</name>
    <name type="common">Rice blast fungus</name>
    <name type="synonym">Magnaporthe oryzae</name>
    <dbReference type="NCBI Taxonomy" id="318829"/>
    <lineage>
        <taxon>Eukaryota</taxon>
        <taxon>Fungi</taxon>
        <taxon>Dikarya</taxon>
        <taxon>Ascomycota</taxon>
        <taxon>Pezizomycotina</taxon>
        <taxon>Sordariomycetes</taxon>
        <taxon>Sordariomycetidae</taxon>
        <taxon>Magnaporthales</taxon>
        <taxon>Pyriculariaceae</taxon>
        <taxon>Pyricularia</taxon>
    </lineage>
</organism>
<keyword evidence="4" id="KW-0812">Transmembrane</keyword>
<feature type="compositionally biased region" description="Basic and acidic residues" evidence="3">
    <location>
        <begin position="1"/>
        <end position="18"/>
    </location>
</feature>
<feature type="transmembrane region" description="Helical" evidence="4">
    <location>
        <begin position="198"/>
        <end position="221"/>
    </location>
</feature>
<gene>
    <name evidence="5" type="ORF">PoMZ_01293</name>
</gene>
<evidence type="ECO:0000313" key="5">
    <source>
        <dbReference type="EMBL" id="QBZ56387.1"/>
    </source>
</evidence>
<feature type="transmembrane region" description="Helical" evidence="4">
    <location>
        <begin position="233"/>
        <end position="253"/>
    </location>
</feature>
<dbReference type="InterPro" id="IPR020846">
    <property type="entry name" value="MFS_dom"/>
</dbReference>
<feature type="transmembrane region" description="Helical" evidence="4">
    <location>
        <begin position="309"/>
        <end position="327"/>
    </location>
</feature>
<dbReference type="Gene3D" id="1.20.1250.20">
    <property type="entry name" value="MFS general substrate transporter like domains"/>
    <property type="match status" value="1"/>
</dbReference>
<keyword evidence="4" id="KW-0472">Membrane</keyword>